<evidence type="ECO:0000256" key="5">
    <source>
        <dbReference type="ARBA" id="ARBA00023002"/>
    </source>
</evidence>
<dbReference type="GO" id="GO:0016709">
    <property type="term" value="F:oxidoreductase activity, acting on paired donors, with incorporation or reduction of molecular oxygen, NAD(P)H as one donor, and incorporation of one atom of oxygen"/>
    <property type="evidence" value="ECO:0007669"/>
    <property type="project" value="UniProtKB-ARBA"/>
</dbReference>
<accession>A0A0E4FY38</accession>
<dbReference type="InterPro" id="IPR012941">
    <property type="entry name" value="Phe_hydrox_C_dim_dom"/>
</dbReference>
<comment type="cofactor">
    <cofactor evidence="1">
        <name>FAD</name>
        <dbReference type="ChEBI" id="CHEBI:57692"/>
    </cofactor>
</comment>
<evidence type="ECO:0000259" key="7">
    <source>
        <dbReference type="Pfam" id="PF07976"/>
    </source>
</evidence>
<dbReference type="Gene3D" id="3.50.50.60">
    <property type="entry name" value="FAD/NAD(P)-binding domain"/>
    <property type="match status" value="1"/>
</dbReference>
<dbReference type="Proteomes" id="UP000063308">
    <property type="component" value="Chromosome"/>
</dbReference>
<dbReference type="SUPFAM" id="SSF54373">
    <property type="entry name" value="FAD-linked reductases, C-terminal domain"/>
    <property type="match status" value="1"/>
</dbReference>
<feature type="domain" description="Phenol hydroxylase-like C-terminal dimerisation" evidence="7">
    <location>
        <begin position="447"/>
        <end position="638"/>
    </location>
</feature>
<dbReference type="InterPro" id="IPR038220">
    <property type="entry name" value="PHOX_C_sf"/>
</dbReference>
<keyword evidence="3" id="KW-0285">Flavoprotein</keyword>
<dbReference type="CDD" id="cd02979">
    <property type="entry name" value="PHOX_C"/>
    <property type="match status" value="1"/>
</dbReference>
<dbReference type="InterPro" id="IPR002938">
    <property type="entry name" value="FAD-bd"/>
</dbReference>
<dbReference type="PANTHER" id="PTHR43004">
    <property type="entry name" value="TRK SYSTEM POTASSIUM UPTAKE PROTEIN"/>
    <property type="match status" value="1"/>
</dbReference>
<proteinExistence type="inferred from homology"/>
<dbReference type="InterPro" id="IPR036188">
    <property type="entry name" value="FAD/NAD-bd_sf"/>
</dbReference>
<dbReference type="AlphaFoldDB" id="A0A0E4FY38"/>
<dbReference type="SUPFAM" id="SSF51905">
    <property type="entry name" value="FAD/NAD(P)-binding domain"/>
    <property type="match status" value="1"/>
</dbReference>
<dbReference type="InterPro" id="IPR036249">
    <property type="entry name" value="Thioredoxin-like_sf"/>
</dbReference>
<evidence type="ECO:0000259" key="6">
    <source>
        <dbReference type="Pfam" id="PF01494"/>
    </source>
</evidence>
<evidence type="ECO:0000313" key="9">
    <source>
        <dbReference type="Proteomes" id="UP000063308"/>
    </source>
</evidence>
<comment type="similarity">
    <text evidence="2">Belongs to the PheA/TfdB FAD monooxygenase family.</text>
</comment>
<dbReference type="Pfam" id="PF07976">
    <property type="entry name" value="Phe_hydrox_dim"/>
    <property type="match status" value="1"/>
</dbReference>
<dbReference type="RefSeq" id="WP_060911804.1">
    <property type="nucleotide sequence ID" value="NZ_JAFCKD010000063.1"/>
</dbReference>
<organism evidence="8 9">
    <name type="scientific">Bradyrhizobium diazoefficiens</name>
    <dbReference type="NCBI Taxonomy" id="1355477"/>
    <lineage>
        <taxon>Bacteria</taxon>
        <taxon>Pseudomonadati</taxon>
        <taxon>Pseudomonadota</taxon>
        <taxon>Alphaproteobacteria</taxon>
        <taxon>Hyphomicrobiales</taxon>
        <taxon>Nitrobacteraceae</taxon>
        <taxon>Bradyrhizobium</taxon>
    </lineage>
</organism>
<sequence>MQFHLNGFQPGDPEIADPAERVQAPGAAGGVPDEVDVLIVGCGPAGLTLAAQLAQFPDIKTCIIEQKPGRLSVGQADGVACRTMEMFHAFGFSERVLKEAYWVNETTFWKPDERRPETIVRSGRVQDVEDGLSEFPHVILNQARIHDGFLDVMRKSPAKLEPYYSRRLLDLQVDPAAGPADHAVTVRLERVDAENEGKVETIRARYVVGCDGARSTVRKSIGRELHGDSANHAWGVMDVLAVTDFPDIRFKALIQSAKDGSLLIIPREGGYMVRIYVELAKLDVGERVASRNITADDVIAKAQRILKPHTLEVKEIAWWSVYEIGQRLTDKFDDVPEAETATRLPRIFIAGDACHTHSPKAGQGMNVSMQDAFNLGWKLAAVLHKQSAPSLLHSYSAERQAVAKELIDFDREWSGILASAAKAGGADAAMTQDYFVRHGRYTAGTATHYTPSVLTGALSHQHLAEGLVIGKRFHSAPVIRLADAKPVHLGHAAQADGRFRIYAFSGAENPAAAGSAIRALCNFLTEAGESPVRRYTPGGADIDAVIDLRAVFQQDHRELAIEAMPPLLLPRKGRYGLLDYEKMFCPDFKSGHDVFAMRGIDRKAGCMVVVRPDQYVANVLRLDDLAGLASYFDGFMLPVN</sequence>
<feature type="domain" description="FAD-binding" evidence="6">
    <location>
        <begin position="34"/>
        <end position="409"/>
    </location>
</feature>
<dbReference type="GO" id="GO:0071949">
    <property type="term" value="F:FAD binding"/>
    <property type="evidence" value="ECO:0007669"/>
    <property type="project" value="InterPro"/>
</dbReference>
<evidence type="ECO:0000256" key="4">
    <source>
        <dbReference type="ARBA" id="ARBA00022827"/>
    </source>
</evidence>
<dbReference type="NCBIfam" id="NF006144">
    <property type="entry name" value="PRK08294.1"/>
    <property type="match status" value="1"/>
</dbReference>
<keyword evidence="5" id="KW-0560">Oxidoreductase</keyword>
<reference evidence="8 9" key="1">
    <citation type="submission" date="2014-11" db="EMBL/GenBank/DDBJ databases">
        <title>Symbiosis island explosion on the genome of extra-slow-growing strains of soybean bradyrhizobia with massive insertion sequences.</title>
        <authorList>
            <person name="Iida T."/>
            <person name="Minamisawa K."/>
        </authorList>
    </citation>
    <scope>NUCLEOTIDE SEQUENCE [LARGE SCALE GENOMIC DNA]</scope>
    <source>
        <strain evidence="8 9">NK6</strain>
    </source>
</reference>
<dbReference type="SUPFAM" id="SSF52833">
    <property type="entry name" value="Thioredoxin-like"/>
    <property type="match status" value="1"/>
</dbReference>
<dbReference type="Gene3D" id="3.40.30.20">
    <property type="match status" value="1"/>
</dbReference>
<dbReference type="Pfam" id="PF01494">
    <property type="entry name" value="FAD_binding_3"/>
    <property type="match status" value="1"/>
</dbReference>
<dbReference type="PRINTS" id="PR00420">
    <property type="entry name" value="RNGMNOXGNASE"/>
</dbReference>
<gene>
    <name evidence="8" type="ORF">NK6_8432</name>
</gene>
<dbReference type="InterPro" id="IPR050641">
    <property type="entry name" value="RIFMO-like"/>
</dbReference>
<name>A0A0E4FY38_9BRAD</name>
<evidence type="ECO:0000256" key="1">
    <source>
        <dbReference type="ARBA" id="ARBA00001974"/>
    </source>
</evidence>
<dbReference type="PANTHER" id="PTHR43004:SF19">
    <property type="entry name" value="BINDING MONOOXYGENASE, PUTATIVE (JCVI)-RELATED"/>
    <property type="match status" value="1"/>
</dbReference>
<keyword evidence="4" id="KW-0274">FAD</keyword>
<evidence type="ECO:0000256" key="3">
    <source>
        <dbReference type="ARBA" id="ARBA00022630"/>
    </source>
</evidence>
<dbReference type="Gene3D" id="3.30.9.10">
    <property type="entry name" value="D-Amino Acid Oxidase, subunit A, domain 2"/>
    <property type="match status" value="1"/>
</dbReference>
<evidence type="ECO:0000256" key="2">
    <source>
        <dbReference type="ARBA" id="ARBA00007801"/>
    </source>
</evidence>
<keyword evidence="8" id="KW-0503">Monooxygenase</keyword>
<evidence type="ECO:0000313" key="8">
    <source>
        <dbReference type="EMBL" id="BAR61581.1"/>
    </source>
</evidence>
<dbReference type="EMBL" id="AP014685">
    <property type="protein sequence ID" value="BAR61581.1"/>
    <property type="molecule type" value="Genomic_DNA"/>
</dbReference>
<protein>
    <submittedName>
        <fullName evidence="8">Phenol 2-monooxygenase</fullName>
    </submittedName>
</protein>